<dbReference type="PROSITE" id="PS51257">
    <property type="entry name" value="PROKAR_LIPOPROTEIN"/>
    <property type="match status" value="1"/>
</dbReference>
<gene>
    <name evidence="2" type="ORF">SAMN02745207_02178</name>
</gene>
<keyword evidence="3" id="KW-1185">Reference proteome</keyword>
<sequence>MKVKKIIKKITACLLGSIMVLSVVGCSQGEGKNNKNSTNSGTTNATDTTKAEEQITLKFLYIWPEYEETMTKTIEGFEKENPNIKVEVAVCPWDQVQKVLQTRIASGDQPDVSFMWPHRMAPYVENGQALDITPYMTDEWKNTFASEDELIKDTKDGKLYNIPFKGTAPVIFYNKDMYDENDITFPQYVEDVPAIGDKLKSKDITMFGLAGKPNGFGFINILKQLTYADTIYDLKVSKTDEWVTGRMFTDDISNSYAKAMQNISGWVKNGYVSTNNLTQTASEAQTLFANGKVSCIAGNNNELNAIKELVDFNVGVTTSPLYKSVNEKALIAATFDGFFASGTTKYPEESAALLKYLTSKDVQTMWVKECNATPVVKDIQIDDPSQAEVAKLFEYFVPDQQFLDYTVDQEATWAMQAEILANKNATEKDYQEYGKKMTEYFKEKAEEYDANK</sequence>
<dbReference type="SUPFAM" id="SSF53850">
    <property type="entry name" value="Periplasmic binding protein-like II"/>
    <property type="match status" value="1"/>
</dbReference>
<evidence type="ECO:0000313" key="3">
    <source>
        <dbReference type="Proteomes" id="UP000184447"/>
    </source>
</evidence>
<evidence type="ECO:0000256" key="1">
    <source>
        <dbReference type="SAM" id="SignalP"/>
    </source>
</evidence>
<name>A0A1M5VB89_9CLOT</name>
<keyword evidence="1" id="KW-0732">Signal</keyword>
<proteinExistence type="predicted"/>
<dbReference type="Gene3D" id="3.40.190.10">
    <property type="entry name" value="Periplasmic binding protein-like II"/>
    <property type="match status" value="2"/>
</dbReference>
<protein>
    <submittedName>
        <fullName evidence="2">ABC-type glycerol-3-phosphate transport system, substrate-binding protein</fullName>
    </submittedName>
</protein>
<dbReference type="Pfam" id="PF01547">
    <property type="entry name" value="SBP_bac_1"/>
    <property type="match status" value="1"/>
</dbReference>
<dbReference type="STRING" id="1121316.SAMN02745207_02178"/>
<organism evidence="2 3">
    <name type="scientific">Clostridium grantii DSM 8605</name>
    <dbReference type="NCBI Taxonomy" id="1121316"/>
    <lineage>
        <taxon>Bacteria</taxon>
        <taxon>Bacillati</taxon>
        <taxon>Bacillota</taxon>
        <taxon>Clostridia</taxon>
        <taxon>Eubacteriales</taxon>
        <taxon>Clostridiaceae</taxon>
        <taxon>Clostridium</taxon>
    </lineage>
</organism>
<dbReference type="OrthoDB" id="383937at2"/>
<dbReference type="EMBL" id="FQXM01000011">
    <property type="protein sequence ID" value="SHH72485.1"/>
    <property type="molecule type" value="Genomic_DNA"/>
</dbReference>
<evidence type="ECO:0000313" key="2">
    <source>
        <dbReference type="EMBL" id="SHH72485.1"/>
    </source>
</evidence>
<feature type="signal peptide" evidence="1">
    <location>
        <begin position="1"/>
        <end position="29"/>
    </location>
</feature>
<dbReference type="RefSeq" id="WP_073338461.1">
    <property type="nucleotide sequence ID" value="NZ_FQXM01000011.1"/>
</dbReference>
<feature type="chain" id="PRO_5012274215" evidence="1">
    <location>
        <begin position="30"/>
        <end position="452"/>
    </location>
</feature>
<reference evidence="2 3" key="1">
    <citation type="submission" date="2016-11" db="EMBL/GenBank/DDBJ databases">
        <authorList>
            <person name="Jaros S."/>
            <person name="Januszkiewicz K."/>
            <person name="Wedrychowicz H."/>
        </authorList>
    </citation>
    <scope>NUCLEOTIDE SEQUENCE [LARGE SCALE GENOMIC DNA]</scope>
    <source>
        <strain evidence="2 3">DSM 8605</strain>
    </source>
</reference>
<dbReference type="PANTHER" id="PTHR43649">
    <property type="entry name" value="ARABINOSE-BINDING PROTEIN-RELATED"/>
    <property type="match status" value="1"/>
</dbReference>
<dbReference type="InterPro" id="IPR006059">
    <property type="entry name" value="SBP"/>
</dbReference>
<dbReference type="AlphaFoldDB" id="A0A1M5VB89"/>
<accession>A0A1M5VB89</accession>
<dbReference type="Proteomes" id="UP000184447">
    <property type="component" value="Unassembled WGS sequence"/>
</dbReference>
<dbReference type="InterPro" id="IPR050490">
    <property type="entry name" value="Bact_solute-bd_prot1"/>
</dbReference>